<dbReference type="RefSeq" id="WP_241348955.1">
    <property type="nucleotide sequence ID" value="NZ_JAKZGP010000041.1"/>
</dbReference>
<dbReference type="Gene3D" id="1.10.8.60">
    <property type="match status" value="1"/>
</dbReference>
<feature type="domain" description="Response regulatory" evidence="8">
    <location>
        <begin position="3"/>
        <end position="117"/>
    </location>
</feature>
<comment type="caution">
    <text evidence="9">The sequence shown here is derived from an EMBL/GenBank/DDBJ whole genome shotgun (WGS) entry which is preliminary data.</text>
</comment>
<accession>A0ABS9V315</accession>
<evidence type="ECO:0000256" key="6">
    <source>
        <dbReference type="PROSITE-ProRule" id="PRU00169"/>
    </source>
</evidence>
<keyword evidence="3" id="KW-0805">Transcription regulation</keyword>
<dbReference type="PROSITE" id="PS00676">
    <property type="entry name" value="SIGMA54_INTERACT_2"/>
    <property type="match status" value="1"/>
</dbReference>
<evidence type="ECO:0000313" key="10">
    <source>
        <dbReference type="Proteomes" id="UP001165489"/>
    </source>
</evidence>
<dbReference type="InterPro" id="IPR058031">
    <property type="entry name" value="AAA_lid_NorR"/>
</dbReference>
<dbReference type="PRINTS" id="PR01590">
    <property type="entry name" value="HTHFIS"/>
</dbReference>
<protein>
    <submittedName>
        <fullName evidence="9">Sigma-54 dependent transcriptional regulator</fullName>
    </submittedName>
</protein>
<dbReference type="SMART" id="SM00382">
    <property type="entry name" value="AAA"/>
    <property type="match status" value="1"/>
</dbReference>
<dbReference type="Gene3D" id="1.10.10.60">
    <property type="entry name" value="Homeodomain-like"/>
    <property type="match status" value="1"/>
</dbReference>
<dbReference type="InterPro" id="IPR002197">
    <property type="entry name" value="HTH_Fis"/>
</dbReference>
<dbReference type="InterPro" id="IPR027417">
    <property type="entry name" value="P-loop_NTPase"/>
</dbReference>
<dbReference type="EMBL" id="JAKZGP010000041">
    <property type="protein sequence ID" value="MCH7410595.1"/>
    <property type="molecule type" value="Genomic_DNA"/>
</dbReference>
<dbReference type="PROSITE" id="PS50110">
    <property type="entry name" value="RESPONSE_REGULATORY"/>
    <property type="match status" value="1"/>
</dbReference>
<dbReference type="CDD" id="cd00156">
    <property type="entry name" value="REC"/>
    <property type="match status" value="1"/>
</dbReference>
<evidence type="ECO:0000259" key="8">
    <source>
        <dbReference type="PROSITE" id="PS50110"/>
    </source>
</evidence>
<dbReference type="Pfam" id="PF02954">
    <property type="entry name" value="HTH_8"/>
    <property type="match status" value="1"/>
</dbReference>
<feature type="modified residue" description="4-aspartylphosphate" evidence="6">
    <location>
        <position position="52"/>
    </location>
</feature>
<evidence type="ECO:0000256" key="5">
    <source>
        <dbReference type="ARBA" id="ARBA00023163"/>
    </source>
</evidence>
<organism evidence="9 10">
    <name type="scientific">Belliella filtrata</name>
    <dbReference type="NCBI Taxonomy" id="2923435"/>
    <lineage>
        <taxon>Bacteria</taxon>
        <taxon>Pseudomonadati</taxon>
        <taxon>Bacteroidota</taxon>
        <taxon>Cytophagia</taxon>
        <taxon>Cytophagales</taxon>
        <taxon>Cyclobacteriaceae</taxon>
        <taxon>Belliella</taxon>
    </lineage>
</organism>
<evidence type="ECO:0000313" key="9">
    <source>
        <dbReference type="EMBL" id="MCH7410595.1"/>
    </source>
</evidence>
<keyword evidence="2" id="KW-0067">ATP-binding</keyword>
<keyword evidence="6" id="KW-0597">Phosphoprotein</keyword>
<dbReference type="SMART" id="SM00448">
    <property type="entry name" value="REC"/>
    <property type="match status" value="1"/>
</dbReference>
<dbReference type="Pfam" id="PF00072">
    <property type="entry name" value="Response_reg"/>
    <property type="match status" value="1"/>
</dbReference>
<dbReference type="PROSITE" id="PS00675">
    <property type="entry name" value="SIGMA54_INTERACT_1"/>
    <property type="match status" value="1"/>
</dbReference>
<dbReference type="InterPro" id="IPR011006">
    <property type="entry name" value="CheY-like_superfamily"/>
</dbReference>
<dbReference type="Pfam" id="PF25601">
    <property type="entry name" value="AAA_lid_14"/>
    <property type="match status" value="1"/>
</dbReference>
<evidence type="ECO:0000256" key="1">
    <source>
        <dbReference type="ARBA" id="ARBA00022741"/>
    </source>
</evidence>
<dbReference type="CDD" id="cd00009">
    <property type="entry name" value="AAA"/>
    <property type="match status" value="1"/>
</dbReference>
<dbReference type="SUPFAM" id="SSF52172">
    <property type="entry name" value="CheY-like"/>
    <property type="match status" value="1"/>
</dbReference>
<proteinExistence type="predicted"/>
<evidence type="ECO:0000259" key="7">
    <source>
        <dbReference type="PROSITE" id="PS50045"/>
    </source>
</evidence>
<dbReference type="Gene3D" id="3.40.50.300">
    <property type="entry name" value="P-loop containing nucleotide triphosphate hydrolases"/>
    <property type="match status" value="1"/>
</dbReference>
<dbReference type="InterPro" id="IPR025944">
    <property type="entry name" value="Sigma_54_int_dom_CS"/>
</dbReference>
<dbReference type="InterPro" id="IPR025662">
    <property type="entry name" value="Sigma_54_int_dom_ATP-bd_1"/>
</dbReference>
<dbReference type="InterPro" id="IPR002078">
    <property type="entry name" value="Sigma_54_int"/>
</dbReference>
<dbReference type="InterPro" id="IPR025943">
    <property type="entry name" value="Sigma_54_int_dom_ATP-bd_2"/>
</dbReference>
<sequence>MLNILVIDNQVSFCNLMKKFLTKLGYKVKTSTQVNHAIEMLGNEPFQFVISDYRLPHIQGDEFFETIKSINPDAAVIFTSNEVNLKNVVSIIKRGASDYLSKPINPDELVEVLKRNENSPKLIEKKVIKEGNPKETPSTRDYVMGKSKNAKETQKMVETVGPTDFTVIIQGETGTGKESYANLIHKSSKRRDMPFVAVDCGCLTKDLAGSELFGHEKGAFTGAVTQKIGFFEMANGGTIFLDEIANLSSEIQTSLLRALQEKVIRRIGGTCEIPIDVRIIAATNEDLLYKSETSSFREDLYYRLSEFVLSIHPLRNRKEDVPEFIDFFLKQTAFELGRQEVPEFEPEAFDYLMAYHWPGNIRELRNVIRRSCLFINKHNMIPLSAVPIELRLKVNRPEVRIEEDINLGDEKYDLKTLKTRDLKSVALEAESEKIIEVLKDVKYNKTKAAEKLNIHRKTLYSKLKTLNISY</sequence>
<feature type="domain" description="Sigma-54 factor interaction" evidence="7">
    <location>
        <begin position="143"/>
        <end position="373"/>
    </location>
</feature>
<reference evidence="9" key="1">
    <citation type="submission" date="2022-03" db="EMBL/GenBank/DDBJ databases">
        <title>De novo assembled genomes of Belliella spp. (Cyclobacteriaceae) strains.</title>
        <authorList>
            <person name="Szabo A."/>
            <person name="Korponai K."/>
            <person name="Felfoldi T."/>
        </authorList>
    </citation>
    <scope>NUCLEOTIDE SEQUENCE</scope>
    <source>
        <strain evidence="9">DSM 111904</strain>
    </source>
</reference>
<dbReference type="PANTHER" id="PTHR32071">
    <property type="entry name" value="TRANSCRIPTIONAL REGULATORY PROTEIN"/>
    <property type="match status" value="1"/>
</dbReference>
<keyword evidence="4" id="KW-0238">DNA-binding</keyword>
<dbReference type="Gene3D" id="3.40.50.2300">
    <property type="match status" value="1"/>
</dbReference>
<keyword evidence="10" id="KW-1185">Reference proteome</keyword>
<keyword evidence="1" id="KW-0547">Nucleotide-binding</keyword>
<dbReference type="InterPro" id="IPR001789">
    <property type="entry name" value="Sig_transdc_resp-reg_receiver"/>
</dbReference>
<dbReference type="SUPFAM" id="SSF46689">
    <property type="entry name" value="Homeodomain-like"/>
    <property type="match status" value="1"/>
</dbReference>
<dbReference type="InterPro" id="IPR009057">
    <property type="entry name" value="Homeodomain-like_sf"/>
</dbReference>
<dbReference type="PROSITE" id="PS50045">
    <property type="entry name" value="SIGMA54_INTERACT_4"/>
    <property type="match status" value="1"/>
</dbReference>
<dbReference type="Pfam" id="PF00158">
    <property type="entry name" value="Sigma54_activat"/>
    <property type="match status" value="1"/>
</dbReference>
<evidence type="ECO:0000256" key="3">
    <source>
        <dbReference type="ARBA" id="ARBA00023015"/>
    </source>
</evidence>
<keyword evidence="5" id="KW-0804">Transcription</keyword>
<dbReference type="InterPro" id="IPR003593">
    <property type="entry name" value="AAA+_ATPase"/>
</dbReference>
<dbReference type="Proteomes" id="UP001165489">
    <property type="component" value="Unassembled WGS sequence"/>
</dbReference>
<dbReference type="PANTHER" id="PTHR32071:SF81">
    <property type="entry name" value="PROPIONATE CATABOLISM OPERON REGULATORY PROTEIN"/>
    <property type="match status" value="1"/>
</dbReference>
<name>A0ABS9V315_9BACT</name>
<gene>
    <name evidence="9" type="ORF">MM239_14400</name>
</gene>
<dbReference type="PROSITE" id="PS00688">
    <property type="entry name" value="SIGMA54_INTERACT_3"/>
    <property type="match status" value="1"/>
</dbReference>
<dbReference type="SUPFAM" id="SSF52540">
    <property type="entry name" value="P-loop containing nucleoside triphosphate hydrolases"/>
    <property type="match status" value="1"/>
</dbReference>
<evidence type="ECO:0000256" key="4">
    <source>
        <dbReference type="ARBA" id="ARBA00023125"/>
    </source>
</evidence>
<evidence type="ECO:0000256" key="2">
    <source>
        <dbReference type="ARBA" id="ARBA00022840"/>
    </source>
</evidence>